<dbReference type="Gene3D" id="3.40.250.10">
    <property type="entry name" value="Rhodanese-like domain"/>
    <property type="match status" value="2"/>
</dbReference>
<dbReference type="SMART" id="SM00506">
    <property type="entry name" value="A1pp"/>
    <property type="match status" value="1"/>
</dbReference>
<evidence type="ECO:0000259" key="4">
    <source>
        <dbReference type="PROSITE" id="PS50206"/>
    </source>
</evidence>
<dbReference type="SMART" id="SM00450">
    <property type="entry name" value="RHOD"/>
    <property type="match status" value="2"/>
</dbReference>
<dbReference type="InterPro" id="IPR043472">
    <property type="entry name" value="Macro_dom-like"/>
</dbReference>
<dbReference type="Pfam" id="PF00581">
    <property type="entry name" value="Rhodanese"/>
    <property type="match status" value="2"/>
</dbReference>
<dbReference type="CDD" id="cd01448">
    <property type="entry name" value="TST_Repeat_1"/>
    <property type="match status" value="1"/>
</dbReference>
<dbReference type="PROSITE" id="PS51154">
    <property type="entry name" value="MACRO"/>
    <property type="match status" value="1"/>
</dbReference>
<dbReference type="SUPFAM" id="SSF52949">
    <property type="entry name" value="Macro domain-like"/>
    <property type="match status" value="1"/>
</dbReference>
<feature type="domain" description="Rhodanese" evidence="4">
    <location>
        <begin position="185"/>
        <end position="303"/>
    </location>
</feature>
<feature type="domain" description="Macro" evidence="5">
    <location>
        <begin position="1"/>
        <end position="174"/>
    </location>
</feature>
<sequence>MAMVAIEVIRGDITTVRADAIVNAANSGLLGGGGVDGAIHRAGGPSILEECRRLRASTLPDGLPAGDAVATTAGDLPARWVIHTVGPVYSADEDRSAVLRSAYTRSLEIADELGARTVAFPLISAGVYGWPHADAVRQAVSAVRGSGTSVRTVTFVAFGEPMAELLRRELGVLVSAEELAARLDGPRPPVLLDVRWALGDPNGREHFHDGHIPGAAFVDLETELAAPPAPELGRHPLPEVADLQSAARRWGIDTGDAVVVYDATGNTAAARAWWLLRWAGVSDVRMLDGGLSAWTSAGLELESGAGQPVRTGNVVLTAGHLPTVTAGEAAELAADGVLLDARAAERYRGEVEPVDPRAGHIPGARSAPTTENLDGAGRFADAETLRRRFAGLGADGSAPVAVYCGSGVTAAHQIAALAIAGIEAALYPGSWSQWSGDPDRPAATGPTP</sequence>
<dbReference type="EMBL" id="FOAW01000008">
    <property type="protein sequence ID" value="SEL34167.1"/>
    <property type="molecule type" value="Genomic_DNA"/>
</dbReference>
<evidence type="ECO:0000313" key="6">
    <source>
        <dbReference type="EMBL" id="SEL34167.1"/>
    </source>
</evidence>
<dbReference type="AlphaFoldDB" id="A0A1H7PGI1"/>
<dbReference type="InterPro" id="IPR045078">
    <property type="entry name" value="TST/MPST-like"/>
</dbReference>
<evidence type="ECO:0000259" key="5">
    <source>
        <dbReference type="PROSITE" id="PS51154"/>
    </source>
</evidence>
<dbReference type="Proteomes" id="UP000198677">
    <property type="component" value="Unassembled WGS sequence"/>
</dbReference>
<feature type="region of interest" description="Disordered" evidence="3">
    <location>
        <begin position="353"/>
        <end position="375"/>
    </location>
</feature>
<evidence type="ECO:0000256" key="1">
    <source>
        <dbReference type="ARBA" id="ARBA00022679"/>
    </source>
</evidence>
<dbReference type="Gene3D" id="3.40.220.10">
    <property type="entry name" value="Leucine Aminopeptidase, subunit E, domain 1"/>
    <property type="match status" value="1"/>
</dbReference>
<evidence type="ECO:0000313" key="7">
    <source>
        <dbReference type="Proteomes" id="UP000198677"/>
    </source>
</evidence>
<keyword evidence="2" id="KW-0677">Repeat</keyword>
<name>A0A1H7PGI1_9NOCA</name>
<reference evidence="7" key="1">
    <citation type="submission" date="2016-10" db="EMBL/GenBank/DDBJ databases">
        <authorList>
            <person name="Varghese N."/>
            <person name="Submissions S."/>
        </authorList>
    </citation>
    <scope>NUCLEOTIDE SEQUENCE [LARGE SCALE GENOMIC DNA]</scope>
    <source>
        <strain evidence="7">DSM 44675</strain>
    </source>
</reference>
<feature type="domain" description="Rhodanese" evidence="4">
    <location>
        <begin position="332"/>
        <end position="443"/>
    </location>
</feature>
<dbReference type="InterPro" id="IPR002589">
    <property type="entry name" value="Macro_dom"/>
</dbReference>
<dbReference type="PANTHER" id="PTHR11364:SF27">
    <property type="entry name" value="SULFURTRANSFERASE"/>
    <property type="match status" value="1"/>
</dbReference>
<dbReference type="PROSITE" id="PS00380">
    <property type="entry name" value="RHODANESE_1"/>
    <property type="match status" value="1"/>
</dbReference>
<dbReference type="Pfam" id="PF01661">
    <property type="entry name" value="Macro"/>
    <property type="match status" value="1"/>
</dbReference>
<evidence type="ECO:0000256" key="3">
    <source>
        <dbReference type="SAM" id="MobiDB-lite"/>
    </source>
</evidence>
<dbReference type="SUPFAM" id="SSF52821">
    <property type="entry name" value="Rhodanese/Cell cycle control phosphatase"/>
    <property type="match status" value="2"/>
</dbReference>
<keyword evidence="6" id="KW-0670">Pyruvate</keyword>
<protein>
    <submittedName>
        <fullName evidence="6">Thiosulfate/3-mercaptopyruvate sulfurtransferase</fullName>
    </submittedName>
</protein>
<dbReference type="InterPro" id="IPR001763">
    <property type="entry name" value="Rhodanese-like_dom"/>
</dbReference>
<dbReference type="NCBIfam" id="NF001664">
    <property type="entry name" value="PRK00431.1-6"/>
    <property type="match status" value="1"/>
</dbReference>
<proteinExistence type="predicted"/>
<dbReference type="InterPro" id="IPR001307">
    <property type="entry name" value="Thiosulphate_STrfase_CS"/>
</dbReference>
<dbReference type="PANTHER" id="PTHR11364">
    <property type="entry name" value="THIOSULFATE SULFERTANSFERASE"/>
    <property type="match status" value="1"/>
</dbReference>
<organism evidence="6 7">
    <name type="scientific">Rhodococcus maanshanensis</name>
    <dbReference type="NCBI Taxonomy" id="183556"/>
    <lineage>
        <taxon>Bacteria</taxon>
        <taxon>Bacillati</taxon>
        <taxon>Actinomycetota</taxon>
        <taxon>Actinomycetes</taxon>
        <taxon>Mycobacteriales</taxon>
        <taxon>Nocardiaceae</taxon>
        <taxon>Rhodococcus</taxon>
    </lineage>
</organism>
<dbReference type="PROSITE" id="PS50206">
    <property type="entry name" value="RHODANESE_3"/>
    <property type="match status" value="2"/>
</dbReference>
<evidence type="ECO:0000256" key="2">
    <source>
        <dbReference type="ARBA" id="ARBA00022737"/>
    </source>
</evidence>
<dbReference type="InterPro" id="IPR036873">
    <property type="entry name" value="Rhodanese-like_dom_sf"/>
</dbReference>
<keyword evidence="1 6" id="KW-0808">Transferase</keyword>
<gene>
    <name evidence="6" type="ORF">SAMN05444583_10829</name>
</gene>
<keyword evidence="7" id="KW-1185">Reference proteome</keyword>
<dbReference type="GO" id="GO:0004792">
    <property type="term" value="F:thiosulfate-cyanide sulfurtransferase activity"/>
    <property type="evidence" value="ECO:0007669"/>
    <property type="project" value="InterPro"/>
</dbReference>
<dbReference type="CDD" id="cd01449">
    <property type="entry name" value="TST_Repeat_2"/>
    <property type="match status" value="1"/>
</dbReference>
<accession>A0A1H7PGI1</accession>